<evidence type="ECO:0000313" key="2">
    <source>
        <dbReference type="EMBL" id="MEI4270167.1"/>
    </source>
</evidence>
<feature type="region of interest" description="Disordered" evidence="1">
    <location>
        <begin position="21"/>
        <end position="133"/>
    </location>
</feature>
<proteinExistence type="predicted"/>
<feature type="compositionally biased region" description="Low complexity" evidence="1">
    <location>
        <begin position="94"/>
        <end position="105"/>
    </location>
</feature>
<dbReference type="Proteomes" id="UP001361570">
    <property type="component" value="Unassembled WGS sequence"/>
</dbReference>
<dbReference type="RefSeq" id="WP_336402300.1">
    <property type="nucleotide sequence ID" value="NZ_JBAPLU010000001.1"/>
</dbReference>
<name>A0ABU8DQ57_9ACTN</name>
<comment type="caution">
    <text evidence="2">The sequence shown here is derived from an EMBL/GenBank/DDBJ whole genome shotgun (WGS) entry which is preliminary data.</text>
</comment>
<dbReference type="EMBL" id="JBAPLU010000001">
    <property type="protein sequence ID" value="MEI4270167.1"/>
    <property type="molecule type" value="Genomic_DNA"/>
</dbReference>
<keyword evidence="3" id="KW-1185">Reference proteome</keyword>
<evidence type="ECO:0000256" key="1">
    <source>
        <dbReference type="SAM" id="MobiDB-lite"/>
    </source>
</evidence>
<organism evidence="2 3">
    <name type="scientific">Klenkia sesuvii</name>
    <dbReference type="NCBI Taxonomy" id="3103137"/>
    <lineage>
        <taxon>Bacteria</taxon>
        <taxon>Bacillati</taxon>
        <taxon>Actinomycetota</taxon>
        <taxon>Actinomycetes</taxon>
        <taxon>Geodermatophilales</taxon>
        <taxon>Geodermatophilaceae</taxon>
        <taxon>Klenkia</taxon>
    </lineage>
</organism>
<accession>A0ABU8DQ57</accession>
<reference evidence="2 3" key="1">
    <citation type="submission" date="2024-03" db="EMBL/GenBank/DDBJ databases">
        <title>Draft genome sequence of Klenkia sp. LSe6-5.</title>
        <authorList>
            <person name="Duangmal K."/>
            <person name="Chantavorakit T."/>
        </authorList>
    </citation>
    <scope>NUCLEOTIDE SEQUENCE [LARGE SCALE GENOMIC DNA]</scope>
    <source>
        <strain evidence="2 3">LSe6-5</strain>
    </source>
</reference>
<evidence type="ECO:0000313" key="3">
    <source>
        <dbReference type="Proteomes" id="UP001361570"/>
    </source>
</evidence>
<gene>
    <name evidence="2" type="ORF">TEK04_00385</name>
</gene>
<protein>
    <submittedName>
        <fullName evidence="2">Uncharacterized protein</fullName>
    </submittedName>
</protein>
<sequence>MGKHSAADGAVVHPIVATALQQRGQAGAQPRPPLGAADAGSPVGWPQEPHRGEGIGWPTSGQPAPHDTHRGDTGPAVTAEDDHPEDDHPKDDGSVLAALDAAAAEDGSDEVEQAPTRRGGWRRLFGGGSTSAA</sequence>